<dbReference type="PANTHER" id="PTHR11085">
    <property type="entry name" value="NAD-DEPENDENT PROTEIN DEACYLASE SIRTUIN-5, MITOCHONDRIAL-RELATED"/>
    <property type="match status" value="1"/>
</dbReference>
<dbReference type="Gene3D" id="3.40.50.1220">
    <property type="entry name" value="TPP-binding domain"/>
    <property type="match status" value="1"/>
</dbReference>
<dbReference type="GO" id="GO:0017136">
    <property type="term" value="F:histone deacetylase activity, NAD-dependent"/>
    <property type="evidence" value="ECO:0007669"/>
    <property type="project" value="TreeGrafter"/>
</dbReference>
<name>A0A2H4UVS8_9VIRU</name>
<evidence type="ECO:0000256" key="1">
    <source>
        <dbReference type="ARBA" id="ARBA00022679"/>
    </source>
</evidence>
<evidence type="ECO:0000256" key="2">
    <source>
        <dbReference type="ARBA" id="ARBA00023027"/>
    </source>
</evidence>
<dbReference type="InterPro" id="IPR026591">
    <property type="entry name" value="Sirtuin_cat_small_dom_sf"/>
</dbReference>
<dbReference type="GO" id="GO:0070403">
    <property type="term" value="F:NAD+ binding"/>
    <property type="evidence" value="ECO:0007669"/>
    <property type="project" value="InterPro"/>
</dbReference>
<evidence type="ECO:0000259" key="3">
    <source>
        <dbReference type="PROSITE" id="PS50305"/>
    </source>
</evidence>
<gene>
    <name evidence="4" type="ORF">BMW23_0993</name>
</gene>
<dbReference type="InterPro" id="IPR003000">
    <property type="entry name" value="Sirtuin"/>
</dbReference>
<sequence length="225" mass="26191">MSIFFILGAGASVDSGLYTYRGDNSRNENYDDIVDFLSITNYNTNKNKIWEYYKKFYDEVQQSKLGKTYYLIEELCKKHPDSFVLTQNVDGLINSINVTNVELHGNVSRMKCTRCKNIYPTNFDEKNCTQCGGECRLDILLYNEYLDDTLATRVYELIARRKPKYLVVIGTSLQFDYLNMFINKTNISHDNRYHINPNINYVCGKKDHHINKPANDGLEELLNIL</sequence>
<evidence type="ECO:0000313" key="5">
    <source>
        <dbReference type="Proteomes" id="UP000240325"/>
    </source>
</evidence>
<dbReference type="EMBL" id="MF782455">
    <property type="protein sequence ID" value="ATZ81038.1"/>
    <property type="molecule type" value="Genomic_DNA"/>
</dbReference>
<evidence type="ECO:0000313" key="4">
    <source>
        <dbReference type="EMBL" id="ATZ81038.1"/>
    </source>
</evidence>
<dbReference type="InterPro" id="IPR026590">
    <property type="entry name" value="Ssirtuin_cat_dom"/>
</dbReference>
<dbReference type="Pfam" id="PF02146">
    <property type="entry name" value="SIR2"/>
    <property type="match status" value="1"/>
</dbReference>
<dbReference type="CDD" id="cd00296">
    <property type="entry name" value="SIR2"/>
    <property type="match status" value="1"/>
</dbReference>
<keyword evidence="5" id="KW-1185">Reference proteome</keyword>
<reference evidence="4" key="1">
    <citation type="journal article" date="2017" name="Elife">
        <title>The kinetoplastid-infecting Bodo saltans virus (BsV), a window into the most abundant giant viruses in the sea.</title>
        <authorList>
            <person name="Deeg C.M."/>
            <person name="Chow C.-E.T."/>
            <person name="Suttle C.A."/>
        </authorList>
    </citation>
    <scope>NUCLEOTIDE SEQUENCE</scope>
    <source>
        <strain evidence="4">NG1</strain>
    </source>
</reference>
<proteinExistence type="predicted"/>
<feature type="domain" description="Deacetylase sirtuin-type" evidence="3">
    <location>
        <begin position="1"/>
        <end position="225"/>
    </location>
</feature>
<dbReference type="InterPro" id="IPR050134">
    <property type="entry name" value="NAD-dep_sirtuin_deacylases"/>
</dbReference>
<dbReference type="Gene3D" id="3.30.1600.10">
    <property type="entry name" value="SIR2/SIRT2 'Small Domain"/>
    <property type="match status" value="1"/>
</dbReference>
<protein>
    <submittedName>
        <fullName evidence="4">NAD-dependent protein deacylase</fullName>
    </submittedName>
</protein>
<accession>A0A2H4UVS8</accession>
<dbReference type="Proteomes" id="UP000240325">
    <property type="component" value="Segment"/>
</dbReference>
<keyword evidence="2" id="KW-0520">NAD</keyword>
<keyword evidence="1" id="KW-0808">Transferase</keyword>
<dbReference type="PANTHER" id="PTHR11085:SF10">
    <property type="entry name" value="NAD-DEPENDENT PROTEIN DEACYLASE SIRTUIN-5, MITOCHONDRIAL-RELATED"/>
    <property type="match status" value="1"/>
</dbReference>
<dbReference type="SUPFAM" id="SSF52467">
    <property type="entry name" value="DHS-like NAD/FAD-binding domain"/>
    <property type="match status" value="1"/>
</dbReference>
<dbReference type="PROSITE" id="PS50305">
    <property type="entry name" value="SIRTUIN"/>
    <property type="match status" value="1"/>
</dbReference>
<organism evidence="4">
    <name type="scientific">Bodo saltans virus</name>
    <dbReference type="NCBI Taxonomy" id="2024608"/>
    <lineage>
        <taxon>Viruses</taxon>
        <taxon>Varidnaviria</taxon>
        <taxon>Bamfordvirae</taxon>
        <taxon>Nucleocytoviricota</taxon>
        <taxon>Megaviricetes</taxon>
        <taxon>Imitervirales</taxon>
        <taxon>Mimiviridae</taxon>
        <taxon>Klosneuvirinae</taxon>
        <taxon>Theiavirus</taxon>
        <taxon>Theiavirus salishense</taxon>
    </lineage>
</organism>
<dbReference type="InterPro" id="IPR029035">
    <property type="entry name" value="DHS-like_NAD/FAD-binding_dom"/>
</dbReference>